<sequence length="208" mass="21760">MDAIWSALAIASALAVGAVSPGPSFIVVARNSIALSRRHGLATACGMGLGAGTFAVLALLGVHAVLTAVPMAFWALKVAGGLYLLYLGYLIFRGAKAPLQVQTESPVAMISLRRAFFGGLLTQLSNPKTAIVFASVFSALLPATIPLWFYAVLPLLALIIDGGWYILVAYLLSAEAPRQAYLKFKTGIDRTAGTVMGLLGLKLVTSLP</sequence>
<keyword evidence="5 6" id="KW-0472">Membrane</keyword>
<keyword evidence="8" id="KW-1185">Reference proteome</keyword>
<proteinExistence type="predicted"/>
<evidence type="ECO:0000256" key="6">
    <source>
        <dbReference type="SAM" id="Phobius"/>
    </source>
</evidence>
<dbReference type="Pfam" id="PF01810">
    <property type="entry name" value="LysE"/>
    <property type="match status" value="1"/>
</dbReference>
<keyword evidence="2" id="KW-1003">Cell membrane</keyword>
<keyword evidence="4 6" id="KW-1133">Transmembrane helix</keyword>
<keyword evidence="3 6" id="KW-0812">Transmembrane</keyword>
<evidence type="ECO:0000256" key="5">
    <source>
        <dbReference type="ARBA" id="ARBA00023136"/>
    </source>
</evidence>
<comment type="caution">
    <text evidence="7">The sequence shown here is derived from an EMBL/GenBank/DDBJ whole genome shotgun (WGS) entry which is preliminary data.</text>
</comment>
<evidence type="ECO:0000256" key="3">
    <source>
        <dbReference type="ARBA" id="ARBA00022692"/>
    </source>
</evidence>
<protein>
    <submittedName>
        <fullName evidence="7">LysE family translocator</fullName>
    </submittedName>
</protein>
<organism evidence="7 8">
    <name type="scientific">Rheinheimera tilapiae</name>
    <dbReference type="NCBI Taxonomy" id="875043"/>
    <lineage>
        <taxon>Bacteria</taxon>
        <taxon>Pseudomonadati</taxon>
        <taxon>Pseudomonadota</taxon>
        <taxon>Gammaproteobacteria</taxon>
        <taxon>Chromatiales</taxon>
        <taxon>Chromatiaceae</taxon>
        <taxon>Rheinheimera</taxon>
    </lineage>
</organism>
<dbReference type="Proteomes" id="UP001589813">
    <property type="component" value="Unassembled WGS sequence"/>
</dbReference>
<feature type="transmembrane region" description="Helical" evidence="6">
    <location>
        <begin position="155"/>
        <end position="173"/>
    </location>
</feature>
<name>A0ABV6BJH5_9GAMM</name>
<comment type="subcellular location">
    <subcellularLocation>
        <location evidence="1">Cell membrane</location>
        <topology evidence="1">Multi-pass membrane protein</topology>
    </subcellularLocation>
</comment>
<dbReference type="PANTHER" id="PTHR30086:SF19">
    <property type="entry name" value="THREONINE EFFLUX PROTEIN"/>
    <property type="match status" value="1"/>
</dbReference>
<evidence type="ECO:0000256" key="1">
    <source>
        <dbReference type="ARBA" id="ARBA00004651"/>
    </source>
</evidence>
<dbReference type="InterPro" id="IPR001123">
    <property type="entry name" value="LeuE-type"/>
</dbReference>
<evidence type="ECO:0000256" key="2">
    <source>
        <dbReference type="ARBA" id="ARBA00022475"/>
    </source>
</evidence>
<feature type="transmembrane region" description="Helical" evidence="6">
    <location>
        <begin position="6"/>
        <end position="29"/>
    </location>
</feature>
<evidence type="ECO:0000313" key="7">
    <source>
        <dbReference type="EMBL" id="MFC0049673.1"/>
    </source>
</evidence>
<evidence type="ECO:0000256" key="4">
    <source>
        <dbReference type="ARBA" id="ARBA00022989"/>
    </source>
</evidence>
<dbReference type="RefSeq" id="WP_377245977.1">
    <property type="nucleotide sequence ID" value="NZ_JBHLXP010000004.1"/>
</dbReference>
<gene>
    <name evidence="7" type="ORF">ACFFJP_15350</name>
</gene>
<evidence type="ECO:0000313" key="8">
    <source>
        <dbReference type="Proteomes" id="UP001589813"/>
    </source>
</evidence>
<feature type="transmembrane region" description="Helical" evidence="6">
    <location>
        <begin position="41"/>
        <end position="66"/>
    </location>
</feature>
<dbReference type="EMBL" id="JBHLXP010000004">
    <property type="protein sequence ID" value="MFC0049673.1"/>
    <property type="molecule type" value="Genomic_DNA"/>
</dbReference>
<accession>A0ABV6BJH5</accession>
<dbReference type="PANTHER" id="PTHR30086">
    <property type="entry name" value="ARGININE EXPORTER PROTEIN ARGO"/>
    <property type="match status" value="1"/>
</dbReference>
<feature type="transmembrane region" description="Helical" evidence="6">
    <location>
        <begin position="72"/>
        <end position="92"/>
    </location>
</feature>
<reference evidence="7 8" key="1">
    <citation type="submission" date="2024-09" db="EMBL/GenBank/DDBJ databases">
        <authorList>
            <person name="Sun Q."/>
            <person name="Mori K."/>
        </authorList>
    </citation>
    <scope>NUCLEOTIDE SEQUENCE [LARGE SCALE GENOMIC DNA]</scope>
    <source>
        <strain evidence="7 8">KCTC 23315</strain>
    </source>
</reference>